<keyword evidence="7" id="KW-0328">Glycosyltransferase</keyword>
<evidence type="ECO:0000313" key="21">
    <source>
        <dbReference type="Proteomes" id="UP000178659"/>
    </source>
</evidence>
<keyword evidence="9" id="KW-0378">Hydrolase</keyword>
<comment type="subcellular location">
    <subcellularLocation>
        <location evidence="1">Cell membrane</location>
    </subcellularLocation>
</comment>
<dbReference type="PANTHER" id="PTHR32282">
    <property type="entry name" value="BINDING PROTEIN TRANSPEPTIDASE, PUTATIVE-RELATED"/>
    <property type="match status" value="1"/>
</dbReference>
<dbReference type="GO" id="GO:0005886">
    <property type="term" value="C:plasma membrane"/>
    <property type="evidence" value="ECO:0007669"/>
    <property type="project" value="UniProtKB-SubCell"/>
</dbReference>
<organism evidence="20 21">
    <name type="scientific">Candidatus Blackburnbacteria bacterium RIFCSPLOWO2_01_FULL_40_20</name>
    <dbReference type="NCBI Taxonomy" id="1797519"/>
    <lineage>
        <taxon>Bacteria</taxon>
        <taxon>Candidatus Blackburniibacteriota</taxon>
    </lineage>
</organism>
<comment type="catalytic activity">
    <reaction evidence="16">
        <text>[GlcNAc-(1-&gt;4)-Mur2Ac(oyl-L-Ala-gamma-D-Glu-L-Lys-D-Ala-D-Ala)](n)-di-trans,octa-cis-undecaprenyl diphosphate + beta-D-GlcNAc-(1-&gt;4)-Mur2Ac(oyl-L-Ala-gamma-D-Glu-L-Lys-D-Ala-D-Ala)-di-trans,octa-cis-undecaprenyl diphosphate = [GlcNAc-(1-&gt;4)-Mur2Ac(oyl-L-Ala-gamma-D-Glu-L-Lys-D-Ala-D-Ala)](n+1)-di-trans,octa-cis-undecaprenyl diphosphate + di-trans,octa-cis-undecaprenyl diphosphate + H(+)</text>
        <dbReference type="Rhea" id="RHEA:23708"/>
        <dbReference type="Rhea" id="RHEA-COMP:9602"/>
        <dbReference type="Rhea" id="RHEA-COMP:9603"/>
        <dbReference type="ChEBI" id="CHEBI:15378"/>
        <dbReference type="ChEBI" id="CHEBI:58405"/>
        <dbReference type="ChEBI" id="CHEBI:60033"/>
        <dbReference type="ChEBI" id="CHEBI:78435"/>
        <dbReference type="EC" id="2.4.99.28"/>
    </reaction>
</comment>
<dbReference type="GO" id="GO:0009252">
    <property type="term" value="P:peptidoglycan biosynthetic process"/>
    <property type="evidence" value="ECO:0007669"/>
    <property type="project" value="UniProtKB-KW"/>
</dbReference>
<dbReference type="Gene3D" id="3.40.710.10">
    <property type="entry name" value="DD-peptidase/beta-lactamase superfamily"/>
    <property type="match status" value="1"/>
</dbReference>
<sequence>MPGDKFSFRVKSGLTKVESGSRLSAETKRAVKKLLFVFVAFLNLLGKPLFLLLSGILIVLVRIIYKISQLKISPYPVILSKANDLLRMQGILELIQRLFVAYSKLRMKAPKFIIPLPRLHFLPVLPRKKIILVLSLIITITIIANGWLLALKDLPQPGQLITRNQILSTKIYDRNGNLLFKFFKNQNRTLVKLEEVPVFARLATIAIEDSDFYSHPGFSIKGMTRAIFKNITRGELTGGSTITQQVVKNTLLSPKKTFNRKIKELILAIQVEMAFSKDQILEMYLNEVSYGGSSYGIEEASQYYFGKHVQSLTLAESALLAGLPKAPTTYSPFGVNPQMAKNRQKEVLQRMVEDKYISQQEADQDFQENIEFIPHKIGIEAPHFVMYVKQLLAQKYGEDAVEKGGLEVITSLDLSTQKMAEGVVALEMEKIKKLGISNGAALITRAGTGEILAMVGSKDYFDTKNDGNYNVATALRQPGSSIKPVNYSYAIESQRFTAASIISDTPITYHIPGSESYTPHNYDSTYRGNVTLRMALASSLNVPAVKILASYGVRKMIEQAQNLGITTWEDQSRFGLSLTLGGGEVKMIDMNTAYGTFANYGRRVDSNPIVKITDYRGQVIEENTCIPRFEGTFQQSNSITRFLVPPAFAAEANENCGTPAIDPRAAFIITDILKDNRARSPVFGPNSQLVIKDHPEVAVKTGTTQNLRDNWTIGYTKDFVVSTWVGNNNNTPMSYVASGVTGASPIWHNIMTNLLEYLPPYEWEIPEGIVQENICLSTGTLACEGCQSRTEYFIEGTQPKQHCAIKKEEEPLPSGGQIL</sequence>
<evidence type="ECO:0000256" key="3">
    <source>
        <dbReference type="ARBA" id="ARBA00007739"/>
    </source>
</evidence>
<dbReference type="InterPro" id="IPR050396">
    <property type="entry name" value="Glycosyltr_51/Transpeptidase"/>
</dbReference>
<evidence type="ECO:0000256" key="12">
    <source>
        <dbReference type="ARBA" id="ARBA00023136"/>
    </source>
</evidence>
<evidence type="ECO:0000256" key="7">
    <source>
        <dbReference type="ARBA" id="ARBA00022676"/>
    </source>
</evidence>
<evidence type="ECO:0000256" key="6">
    <source>
        <dbReference type="ARBA" id="ARBA00022670"/>
    </source>
</evidence>
<keyword evidence="12 17" id="KW-0472">Membrane</keyword>
<proteinExistence type="inferred from homology"/>
<dbReference type="EMBL" id="MHCC01000027">
    <property type="protein sequence ID" value="OGY12538.1"/>
    <property type="molecule type" value="Genomic_DNA"/>
</dbReference>
<dbReference type="GO" id="GO:0009002">
    <property type="term" value="F:serine-type D-Ala-D-Ala carboxypeptidase activity"/>
    <property type="evidence" value="ECO:0007669"/>
    <property type="project" value="UniProtKB-EC"/>
</dbReference>
<evidence type="ECO:0000256" key="9">
    <source>
        <dbReference type="ARBA" id="ARBA00022801"/>
    </source>
</evidence>
<comment type="caution">
    <text evidence="20">The sequence shown here is derived from an EMBL/GenBank/DDBJ whole genome shotgun (WGS) entry which is preliminary data.</text>
</comment>
<evidence type="ECO:0000256" key="13">
    <source>
        <dbReference type="ARBA" id="ARBA00023268"/>
    </source>
</evidence>
<dbReference type="InterPro" id="IPR036950">
    <property type="entry name" value="PBP_transglycosylase"/>
</dbReference>
<keyword evidence="6" id="KW-0645">Protease</keyword>
<evidence type="ECO:0000259" key="19">
    <source>
        <dbReference type="Pfam" id="PF00912"/>
    </source>
</evidence>
<dbReference type="GO" id="GO:0008658">
    <property type="term" value="F:penicillin binding"/>
    <property type="evidence" value="ECO:0007669"/>
    <property type="project" value="InterPro"/>
</dbReference>
<keyword evidence="11" id="KW-0573">Peptidoglycan synthesis</keyword>
<dbReference type="NCBIfam" id="TIGR02074">
    <property type="entry name" value="PBP_1a_fam"/>
    <property type="match status" value="1"/>
</dbReference>
<evidence type="ECO:0000256" key="15">
    <source>
        <dbReference type="ARBA" id="ARBA00034000"/>
    </source>
</evidence>
<keyword evidence="17" id="KW-1133">Transmembrane helix</keyword>
<reference evidence="20 21" key="1">
    <citation type="journal article" date="2016" name="Nat. Commun.">
        <title>Thousands of microbial genomes shed light on interconnected biogeochemical processes in an aquifer system.</title>
        <authorList>
            <person name="Anantharaman K."/>
            <person name="Brown C.T."/>
            <person name="Hug L.A."/>
            <person name="Sharon I."/>
            <person name="Castelle C.J."/>
            <person name="Probst A.J."/>
            <person name="Thomas B.C."/>
            <person name="Singh A."/>
            <person name="Wilkins M.J."/>
            <person name="Karaoz U."/>
            <person name="Brodie E.L."/>
            <person name="Williams K.H."/>
            <person name="Hubbard S.S."/>
            <person name="Banfield J.F."/>
        </authorList>
    </citation>
    <scope>NUCLEOTIDE SEQUENCE [LARGE SCALE GENOMIC DNA]</scope>
</reference>
<keyword evidence="13" id="KW-0511">Multifunctional enzyme</keyword>
<dbReference type="InterPro" id="IPR023346">
    <property type="entry name" value="Lysozyme-like_dom_sf"/>
</dbReference>
<dbReference type="Gene3D" id="1.10.3810.10">
    <property type="entry name" value="Biosynthetic peptidoglycan transglycosylase-like"/>
    <property type="match status" value="1"/>
</dbReference>
<comment type="catalytic activity">
    <reaction evidence="15">
        <text>Preferential cleavage: (Ac)2-L-Lys-D-Ala-|-D-Ala. Also transpeptidation of peptidyl-alanyl moieties that are N-acyl substituents of D-alanine.</text>
        <dbReference type="EC" id="3.4.16.4"/>
    </reaction>
</comment>
<comment type="similarity">
    <text evidence="3">In the N-terminal section; belongs to the glycosyltransferase 51 family.</text>
</comment>
<accession>A0A1G1VAR1</accession>
<evidence type="ECO:0000256" key="8">
    <source>
        <dbReference type="ARBA" id="ARBA00022679"/>
    </source>
</evidence>
<evidence type="ECO:0000256" key="4">
    <source>
        <dbReference type="ARBA" id="ARBA00022475"/>
    </source>
</evidence>
<feature type="transmembrane region" description="Helical" evidence="17">
    <location>
        <begin position="130"/>
        <end position="150"/>
    </location>
</feature>
<dbReference type="InterPro" id="IPR001264">
    <property type="entry name" value="Glyco_trans_51"/>
</dbReference>
<dbReference type="GO" id="GO:0008360">
    <property type="term" value="P:regulation of cell shape"/>
    <property type="evidence" value="ECO:0007669"/>
    <property type="project" value="UniProtKB-KW"/>
</dbReference>
<protein>
    <submittedName>
        <fullName evidence="20">Uncharacterized protein</fullName>
    </submittedName>
</protein>
<gene>
    <name evidence="20" type="ORF">A3A77_01030</name>
</gene>
<keyword evidence="5" id="KW-0121">Carboxypeptidase</keyword>
<feature type="domain" description="Glycosyl transferase family 51" evidence="19">
    <location>
        <begin position="177"/>
        <end position="351"/>
    </location>
</feature>
<dbReference type="AlphaFoldDB" id="A0A1G1VAR1"/>
<feature type="domain" description="Penicillin-binding protein transpeptidase" evidence="18">
    <location>
        <begin position="439"/>
        <end position="729"/>
    </location>
</feature>
<dbReference type="SUPFAM" id="SSF53955">
    <property type="entry name" value="Lysozyme-like"/>
    <property type="match status" value="1"/>
</dbReference>
<dbReference type="PANTHER" id="PTHR32282:SF11">
    <property type="entry name" value="PENICILLIN-BINDING PROTEIN 1B"/>
    <property type="match status" value="1"/>
</dbReference>
<dbReference type="SUPFAM" id="SSF56601">
    <property type="entry name" value="beta-lactamase/transpeptidase-like"/>
    <property type="match status" value="1"/>
</dbReference>
<evidence type="ECO:0000313" key="20">
    <source>
        <dbReference type="EMBL" id="OGY12538.1"/>
    </source>
</evidence>
<dbReference type="Pfam" id="PF00905">
    <property type="entry name" value="Transpeptidase"/>
    <property type="match status" value="1"/>
</dbReference>
<evidence type="ECO:0000256" key="2">
    <source>
        <dbReference type="ARBA" id="ARBA00007090"/>
    </source>
</evidence>
<keyword evidence="4" id="KW-1003">Cell membrane</keyword>
<evidence type="ECO:0000256" key="10">
    <source>
        <dbReference type="ARBA" id="ARBA00022960"/>
    </source>
</evidence>
<evidence type="ECO:0000256" key="1">
    <source>
        <dbReference type="ARBA" id="ARBA00004236"/>
    </source>
</evidence>
<keyword evidence="17" id="KW-0812">Transmembrane</keyword>
<keyword evidence="14" id="KW-0961">Cell wall biogenesis/degradation</keyword>
<dbReference type="GO" id="GO:0030288">
    <property type="term" value="C:outer membrane-bounded periplasmic space"/>
    <property type="evidence" value="ECO:0007669"/>
    <property type="project" value="TreeGrafter"/>
</dbReference>
<name>A0A1G1VAR1_9BACT</name>
<feature type="transmembrane region" description="Helical" evidence="17">
    <location>
        <begin position="34"/>
        <end position="65"/>
    </location>
</feature>
<dbReference type="InterPro" id="IPR001460">
    <property type="entry name" value="PCN-bd_Tpept"/>
</dbReference>
<evidence type="ECO:0000256" key="16">
    <source>
        <dbReference type="ARBA" id="ARBA00049902"/>
    </source>
</evidence>
<dbReference type="Pfam" id="PF00912">
    <property type="entry name" value="Transgly"/>
    <property type="match status" value="1"/>
</dbReference>
<dbReference type="GO" id="GO:0071555">
    <property type="term" value="P:cell wall organization"/>
    <property type="evidence" value="ECO:0007669"/>
    <property type="project" value="UniProtKB-KW"/>
</dbReference>
<evidence type="ECO:0000256" key="5">
    <source>
        <dbReference type="ARBA" id="ARBA00022645"/>
    </source>
</evidence>
<dbReference type="GO" id="GO:0008955">
    <property type="term" value="F:peptidoglycan glycosyltransferase activity"/>
    <property type="evidence" value="ECO:0007669"/>
    <property type="project" value="UniProtKB-EC"/>
</dbReference>
<dbReference type="InterPro" id="IPR012338">
    <property type="entry name" value="Beta-lactam/transpept-like"/>
</dbReference>
<dbReference type="FunFam" id="1.10.3810.10:FF:000001">
    <property type="entry name" value="Penicillin-binding protein 1A"/>
    <property type="match status" value="1"/>
</dbReference>
<comment type="similarity">
    <text evidence="2">In the C-terminal section; belongs to the transpeptidase family.</text>
</comment>
<keyword evidence="8" id="KW-0808">Transferase</keyword>
<evidence type="ECO:0000256" key="11">
    <source>
        <dbReference type="ARBA" id="ARBA00022984"/>
    </source>
</evidence>
<evidence type="ECO:0000259" key="18">
    <source>
        <dbReference type="Pfam" id="PF00905"/>
    </source>
</evidence>
<dbReference type="GO" id="GO:0006508">
    <property type="term" value="P:proteolysis"/>
    <property type="evidence" value="ECO:0007669"/>
    <property type="project" value="UniProtKB-KW"/>
</dbReference>
<evidence type="ECO:0000256" key="14">
    <source>
        <dbReference type="ARBA" id="ARBA00023316"/>
    </source>
</evidence>
<keyword evidence="10" id="KW-0133">Cell shape</keyword>
<evidence type="ECO:0000256" key="17">
    <source>
        <dbReference type="SAM" id="Phobius"/>
    </source>
</evidence>
<dbReference type="Proteomes" id="UP000178659">
    <property type="component" value="Unassembled WGS sequence"/>
</dbReference>